<evidence type="ECO:0008006" key="11">
    <source>
        <dbReference type="Google" id="ProtNLM"/>
    </source>
</evidence>
<keyword evidence="4" id="KW-0539">Nucleus</keyword>
<feature type="domain" description="Myb-like" evidence="6">
    <location>
        <begin position="139"/>
        <end position="191"/>
    </location>
</feature>
<dbReference type="EMBL" id="JAPFFF010000011">
    <property type="protein sequence ID" value="KAK8878078.1"/>
    <property type="molecule type" value="Genomic_DNA"/>
</dbReference>
<dbReference type="SMART" id="SM00717">
    <property type="entry name" value="SANT"/>
    <property type="match status" value="2"/>
</dbReference>
<feature type="domain" description="SANT" evidence="7">
    <location>
        <begin position="195"/>
        <end position="247"/>
    </location>
</feature>
<dbReference type="CDD" id="cd00167">
    <property type="entry name" value="SANT"/>
    <property type="match status" value="2"/>
</dbReference>
<dbReference type="Pfam" id="PF13921">
    <property type="entry name" value="Myb_DNA-bind_6"/>
    <property type="match status" value="1"/>
</dbReference>
<keyword evidence="10" id="KW-1185">Reference proteome</keyword>
<evidence type="ECO:0000256" key="2">
    <source>
        <dbReference type="ARBA" id="ARBA00023125"/>
    </source>
</evidence>
<feature type="region of interest" description="Disordered" evidence="5">
    <location>
        <begin position="341"/>
        <end position="362"/>
    </location>
</feature>
<feature type="region of interest" description="Disordered" evidence="5">
    <location>
        <begin position="83"/>
        <end position="117"/>
    </location>
</feature>
<comment type="caution">
    <text evidence="9">The sequence shown here is derived from an EMBL/GenBank/DDBJ whole genome shotgun (WGS) entry which is preliminary data.</text>
</comment>
<dbReference type="InterPro" id="IPR017930">
    <property type="entry name" value="Myb_dom"/>
</dbReference>
<feature type="compositionally biased region" description="Polar residues" evidence="5">
    <location>
        <begin position="347"/>
        <end position="362"/>
    </location>
</feature>
<accession>A0ABR2JKY6</accession>
<dbReference type="PROSITE" id="PS51293">
    <property type="entry name" value="SANT"/>
    <property type="match status" value="1"/>
</dbReference>
<name>A0ABR2JKY6_9EUKA</name>
<dbReference type="Gene3D" id="1.10.10.60">
    <property type="entry name" value="Homeodomain-like"/>
    <property type="match status" value="2"/>
</dbReference>
<dbReference type="PROSITE" id="PS51294">
    <property type="entry name" value="HTH_MYB"/>
    <property type="match status" value="2"/>
</dbReference>
<dbReference type="InterPro" id="IPR051575">
    <property type="entry name" value="Myb-like_DNA-bd"/>
</dbReference>
<proteinExistence type="predicted"/>
<protein>
    <recommendedName>
        <fullName evidence="11">Myb-like DNA-binding domain containing protein</fullName>
    </recommendedName>
</protein>
<keyword evidence="2" id="KW-0238">DNA-binding</keyword>
<dbReference type="Proteomes" id="UP001470230">
    <property type="component" value="Unassembled WGS sequence"/>
</dbReference>
<evidence type="ECO:0000256" key="4">
    <source>
        <dbReference type="ARBA" id="ARBA00023242"/>
    </source>
</evidence>
<dbReference type="PANTHER" id="PTHR46621:SF1">
    <property type="entry name" value="SNRNA-ACTIVATING PROTEIN COMPLEX SUBUNIT 4"/>
    <property type="match status" value="1"/>
</dbReference>
<feature type="domain" description="Myb-like" evidence="6">
    <location>
        <begin position="192"/>
        <end position="243"/>
    </location>
</feature>
<evidence type="ECO:0000259" key="8">
    <source>
        <dbReference type="PROSITE" id="PS51294"/>
    </source>
</evidence>
<keyword evidence="3" id="KW-0804">Transcription</keyword>
<feature type="domain" description="HTH myb-type" evidence="8">
    <location>
        <begin position="139"/>
        <end position="191"/>
    </location>
</feature>
<dbReference type="SUPFAM" id="SSF46689">
    <property type="entry name" value="Homeodomain-like"/>
    <property type="match status" value="2"/>
</dbReference>
<dbReference type="InterPro" id="IPR001005">
    <property type="entry name" value="SANT/Myb"/>
</dbReference>
<dbReference type="InterPro" id="IPR009057">
    <property type="entry name" value="Homeodomain-like_sf"/>
</dbReference>
<evidence type="ECO:0000259" key="6">
    <source>
        <dbReference type="PROSITE" id="PS50090"/>
    </source>
</evidence>
<gene>
    <name evidence="9" type="ORF">M9Y10_004841</name>
</gene>
<sequence length="362" mass="40912">MTQQTQQQSQEFLNIISPYIGDKNNDKLSEVGDILALYIKNAISPEEASDRFSSLFGTNEIFEKIDDFLKKIKTSDSTLYQTNPNNSNILNLPNSSPSGLQPQVQSSSQNNPPSIQPQLQHQYINQSSLMPTKMAPLSGFRKKARPWTAEEDQRLTNAINANGTENWPLVATLVGGDRTRSQCSQRWHRVLDPKISKCNWSREEEQKLLNAVQEYGNKAWTRIATEMGNRSDVQCRFRYKFLLKKAAENQTEIGPISASQDTLNQVSQSVNISQLQLGQYNNILPSSIQEDQIQISDQMKINDPSQIPLHILQLVPDNQKDSTHTANSNIHNAGINQNNDEEEHHAQNQNDEGQNINENNQS</sequence>
<evidence type="ECO:0000256" key="3">
    <source>
        <dbReference type="ARBA" id="ARBA00023163"/>
    </source>
</evidence>
<evidence type="ECO:0000313" key="9">
    <source>
        <dbReference type="EMBL" id="KAK8878078.1"/>
    </source>
</evidence>
<organism evidence="9 10">
    <name type="scientific">Tritrichomonas musculus</name>
    <dbReference type="NCBI Taxonomy" id="1915356"/>
    <lineage>
        <taxon>Eukaryota</taxon>
        <taxon>Metamonada</taxon>
        <taxon>Parabasalia</taxon>
        <taxon>Tritrichomonadida</taxon>
        <taxon>Tritrichomonadidae</taxon>
        <taxon>Tritrichomonas</taxon>
    </lineage>
</organism>
<evidence type="ECO:0000256" key="5">
    <source>
        <dbReference type="SAM" id="MobiDB-lite"/>
    </source>
</evidence>
<dbReference type="InterPro" id="IPR017884">
    <property type="entry name" value="SANT_dom"/>
</dbReference>
<reference evidence="9 10" key="1">
    <citation type="submission" date="2024-04" db="EMBL/GenBank/DDBJ databases">
        <title>Tritrichomonas musculus Genome.</title>
        <authorList>
            <person name="Alves-Ferreira E."/>
            <person name="Grigg M."/>
            <person name="Lorenzi H."/>
            <person name="Galac M."/>
        </authorList>
    </citation>
    <scope>NUCLEOTIDE SEQUENCE [LARGE SCALE GENOMIC DNA]</scope>
    <source>
        <strain evidence="9 10">EAF2021</strain>
    </source>
</reference>
<dbReference type="PROSITE" id="PS50090">
    <property type="entry name" value="MYB_LIKE"/>
    <property type="match status" value="2"/>
</dbReference>
<evidence type="ECO:0000256" key="1">
    <source>
        <dbReference type="ARBA" id="ARBA00023015"/>
    </source>
</evidence>
<evidence type="ECO:0000259" key="7">
    <source>
        <dbReference type="PROSITE" id="PS51293"/>
    </source>
</evidence>
<dbReference type="PANTHER" id="PTHR46621">
    <property type="entry name" value="SNRNA-ACTIVATING PROTEIN COMPLEX SUBUNIT 4"/>
    <property type="match status" value="1"/>
</dbReference>
<keyword evidence="1" id="KW-0805">Transcription regulation</keyword>
<evidence type="ECO:0000313" key="10">
    <source>
        <dbReference type="Proteomes" id="UP001470230"/>
    </source>
</evidence>
<feature type="domain" description="HTH myb-type" evidence="8">
    <location>
        <begin position="192"/>
        <end position="247"/>
    </location>
</feature>